<comment type="caution">
    <text evidence="2">The sequence shown here is derived from an EMBL/GenBank/DDBJ whole genome shotgun (WGS) entry which is preliminary data.</text>
</comment>
<dbReference type="AlphaFoldDB" id="A0AAV6U0L5"/>
<evidence type="ECO:0000313" key="2">
    <source>
        <dbReference type="EMBL" id="KAG8177997.1"/>
    </source>
</evidence>
<feature type="region of interest" description="Disordered" evidence="1">
    <location>
        <begin position="1"/>
        <end position="39"/>
    </location>
</feature>
<evidence type="ECO:0000256" key="1">
    <source>
        <dbReference type="SAM" id="MobiDB-lite"/>
    </source>
</evidence>
<reference evidence="2 3" key="1">
    <citation type="journal article" date="2022" name="Nat. Ecol. Evol.">
        <title>A masculinizing supergene underlies an exaggerated male reproductive morph in a spider.</title>
        <authorList>
            <person name="Hendrickx F."/>
            <person name="De Corte Z."/>
            <person name="Sonet G."/>
            <person name="Van Belleghem S.M."/>
            <person name="Kostlbacher S."/>
            <person name="Vangestel C."/>
        </authorList>
    </citation>
    <scope>NUCLEOTIDE SEQUENCE [LARGE SCALE GENOMIC DNA]</scope>
    <source>
        <strain evidence="2">W744_W776</strain>
    </source>
</reference>
<sequence>MGPPFTNPSIIREVPKTSDKSKLRNGKPGGGPASLPSHVGFARKLTGKQNSPKAATCPANLAIHLGPLPNWSLYYYMFGLFHSCLWEGPRVSYEIEQG</sequence>
<protein>
    <submittedName>
        <fullName evidence="2">Uncharacterized protein</fullName>
    </submittedName>
</protein>
<dbReference type="Proteomes" id="UP000827092">
    <property type="component" value="Unassembled WGS sequence"/>
</dbReference>
<evidence type="ECO:0000313" key="3">
    <source>
        <dbReference type="Proteomes" id="UP000827092"/>
    </source>
</evidence>
<name>A0AAV6U0L5_9ARAC</name>
<organism evidence="2 3">
    <name type="scientific">Oedothorax gibbosus</name>
    <dbReference type="NCBI Taxonomy" id="931172"/>
    <lineage>
        <taxon>Eukaryota</taxon>
        <taxon>Metazoa</taxon>
        <taxon>Ecdysozoa</taxon>
        <taxon>Arthropoda</taxon>
        <taxon>Chelicerata</taxon>
        <taxon>Arachnida</taxon>
        <taxon>Araneae</taxon>
        <taxon>Araneomorphae</taxon>
        <taxon>Entelegynae</taxon>
        <taxon>Araneoidea</taxon>
        <taxon>Linyphiidae</taxon>
        <taxon>Erigoninae</taxon>
        <taxon>Oedothorax</taxon>
    </lineage>
</organism>
<gene>
    <name evidence="2" type="ORF">JTE90_015056</name>
</gene>
<proteinExistence type="predicted"/>
<keyword evidence="3" id="KW-1185">Reference proteome</keyword>
<dbReference type="EMBL" id="JAFNEN010000728">
    <property type="protein sequence ID" value="KAG8177997.1"/>
    <property type="molecule type" value="Genomic_DNA"/>
</dbReference>
<accession>A0AAV6U0L5</accession>
<feature type="compositionally biased region" description="Basic and acidic residues" evidence="1">
    <location>
        <begin position="13"/>
        <end position="22"/>
    </location>
</feature>